<dbReference type="Proteomes" id="UP000626092">
    <property type="component" value="Unassembled WGS sequence"/>
</dbReference>
<dbReference type="OrthoDB" id="1848451at2759"/>
<feature type="domain" description="F-box associated beta-propeller type 3" evidence="2">
    <location>
        <begin position="124"/>
        <end position="302"/>
    </location>
</feature>
<evidence type="ECO:0000259" key="1">
    <source>
        <dbReference type="Pfam" id="PF00646"/>
    </source>
</evidence>
<evidence type="ECO:0000259" key="2">
    <source>
        <dbReference type="Pfam" id="PF08268"/>
    </source>
</evidence>
<organism evidence="3 4">
    <name type="scientific">Rhododendron simsii</name>
    <name type="common">Sims's rhododendron</name>
    <dbReference type="NCBI Taxonomy" id="118357"/>
    <lineage>
        <taxon>Eukaryota</taxon>
        <taxon>Viridiplantae</taxon>
        <taxon>Streptophyta</taxon>
        <taxon>Embryophyta</taxon>
        <taxon>Tracheophyta</taxon>
        <taxon>Spermatophyta</taxon>
        <taxon>Magnoliopsida</taxon>
        <taxon>eudicotyledons</taxon>
        <taxon>Gunneridae</taxon>
        <taxon>Pentapetalae</taxon>
        <taxon>asterids</taxon>
        <taxon>Ericales</taxon>
        <taxon>Ericaceae</taxon>
        <taxon>Ericoideae</taxon>
        <taxon>Rhodoreae</taxon>
        <taxon>Rhododendron</taxon>
    </lineage>
</organism>
<dbReference type="AlphaFoldDB" id="A0A834H0B5"/>
<evidence type="ECO:0000313" key="4">
    <source>
        <dbReference type="Proteomes" id="UP000626092"/>
    </source>
</evidence>
<dbReference type="InterPro" id="IPR036047">
    <property type="entry name" value="F-box-like_dom_sf"/>
</dbReference>
<proteinExistence type="predicted"/>
<dbReference type="Pfam" id="PF08268">
    <property type="entry name" value="FBA_3"/>
    <property type="match status" value="1"/>
</dbReference>
<reference evidence="3" key="1">
    <citation type="submission" date="2019-11" db="EMBL/GenBank/DDBJ databases">
        <authorList>
            <person name="Liu Y."/>
            <person name="Hou J."/>
            <person name="Li T.-Q."/>
            <person name="Guan C.-H."/>
            <person name="Wu X."/>
            <person name="Wu H.-Z."/>
            <person name="Ling F."/>
            <person name="Zhang R."/>
            <person name="Shi X.-G."/>
            <person name="Ren J.-P."/>
            <person name="Chen E.-F."/>
            <person name="Sun J.-M."/>
        </authorList>
    </citation>
    <scope>NUCLEOTIDE SEQUENCE</scope>
    <source>
        <strain evidence="3">Adult_tree_wgs_1</strain>
        <tissue evidence="3">Leaves</tissue>
    </source>
</reference>
<dbReference type="PANTHER" id="PTHR35546:SF25">
    <property type="entry name" value="F-BOX DOMAIN-CONTAINING PROTEIN"/>
    <property type="match status" value="1"/>
</dbReference>
<dbReference type="InterPro" id="IPR001810">
    <property type="entry name" value="F-box_dom"/>
</dbReference>
<dbReference type="SUPFAM" id="SSF81383">
    <property type="entry name" value="F-box domain"/>
    <property type="match status" value="1"/>
</dbReference>
<evidence type="ECO:0000313" key="3">
    <source>
        <dbReference type="EMBL" id="KAF7144498.1"/>
    </source>
</evidence>
<dbReference type="NCBIfam" id="TIGR01640">
    <property type="entry name" value="F_box_assoc_1"/>
    <property type="match status" value="1"/>
</dbReference>
<sequence>MSKQRKQFLTSTPNSPEKYSPAVAIVGSNLDLVTEILLRVPAKPLIKFKCVSKHWLSLISDSNFAINHTRRNPTPPVSGIYVSAKRSKSLILKDQFSPFSLGCRRGTSRLPAFSFLRDAISGDYSTVSHSSNGLFLCCNGNMSYIVCNLTTQKFIPLPKPSLTSSGEKPYLIFDPTKSPHYKVVLVNNSHLLNASQLAIYTSEFASWKNVSLEPRIENFGRGVIWNGGIIWRSCWRREHIYYQLDVDTEKLTVTRVPPDPNLSSCVIYFGECGGRLLLIQLPGNDFMEFQVFEMDRGDFRWILRYRVDLTSLPLPNRSRCVISVITVVRGEKENDLEVVFCNWDKVFSCNLEYRTMKVFCELSPGEISDFWQTRELYRWSYQFIESLSPV</sequence>
<protein>
    <recommendedName>
        <fullName evidence="5">F-box protein</fullName>
    </recommendedName>
</protein>
<accession>A0A834H0B5</accession>
<dbReference type="PANTHER" id="PTHR35546">
    <property type="entry name" value="F-BOX PROTEIN INTERACTION DOMAIN PROTEIN-RELATED"/>
    <property type="match status" value="1"/>
</dbReference>
<gene>
    <name evidence="3" type="ORF">RHSIM_Rhsim04G0064700</name>
</gene>
<dbReference type="CDD" id="cd22157">
    <property type="entry name" value="F-box_AtFBW1-like"/>
    <property type="match status" value="1"/>
</dbReference>
<dbReference type="Pfam" id="PF00646">
    <property type="entry name" value="F-box"/>
    <property type="match status" value="1"/>
</dbReference>
<dbReference type="InterPro" id="IPR013187">
    <property type="entry name" value="F-box-assoc_dom_typ3"/>
</dbReference>
<dbReference type="InterPro" id="IPR055290">
    <property type="entry name" value="At3g26010-like"/>
</dbReference>
<keyword evidence="4" id="KW-1185">Reference proteome</keyword>
<evidence type="ECO:0008006" key="5">
    <source>
        <dbReference type="Google" id="ProtNLM"/>
    </source>
</evidence>
<feature type="domain" description="F-box" evidence="1">
    <location>
        <begin position="30"/>
        <end position="64"/>
    </location>
</feature>
<comment type="caution">
    <text evidence="3">The sequence shown here is derived from an EMBL/GenBank/DDBJ whole genome shotgun (WGS) entry which is preliminary data.</text>
</comment>
<name>A0A834H0B5_RHOSS</name>
<dbReference type="EMBL" id="WJXA01000004">
    <property type="protein sequence ID" value="KAF7144498.1"/>
    <property type="molecule type" value="Genomic_DNA"/>
</dbReference>
<dbReference type="InterPro" id="IPR017451">
    <property type="entry name" value="F-box-assoc_interact_dom"/>
</dbReference>